<gene>
    <name evidence="9" type="ORF">E0L32_003985</name>
</gene>
<dbReference type="PROSITE" id="PS50850">
    <property type="entry name" value="MFS"/>
    <property type="match status" value="1"/>
</dbReference>
<feature type="transmembrane region" description="Helical" evidence="7">
    <location>
        <begin position="430"/>
        <end position="451"/>
    </location>
</feature>
<dbReference type="EMBL" id="SKBQ01000018">
    <property type="protein sequence ID" value="TPX16336.1"/>
    <property type="molecule type" value="Genomic_DNA"/>
</dbReference>
<feature type="transmembrane region" description="Helical" evidence="7">
    <location>
        <begin position="161"/>
        <end position="184"/>
    </location>
</feature>
<evidence type="ECO:0000256" key="2">
    <source>
        <dbReference type="ARBA" id="ARBA00022448"/>
    </source>
</evidence>
<feature type="transmembrane region" description="Helical" evidence="7">
    <location>
        <begin position="231"/>
        <end position="252"/>
    </location>
</feature>
<reference evidence="9 10" key="1">
    <citation type="submission" date="2019-06" db="EMBL/GenBank/DDBJ databases">
        <title>Draft genome sequence of the filamentous fungus Phialemoniopsis curvata isolated from diesel fuel.</title>
        <authorList>
            <person name="Varaljay V.A."/>
            <person name="Lyon W.J."/>
            <person name="Crouch A.L."/>
            <person name="Drake C.E."/>
            <person name="Hollomon J.M."/>
            <person name="Nadeau L.J."/>
            <person name="Nunn H.S."/>
            <person name="Stevenson B.S."/>
            <person name="Bojanowski C.L."/>
            <person name="Crookes-Goodson W.J."/>
        </authorList>
    </citation>
    <scope>NUCLEOTIDE SEQUENCE [LARGE SCALE GENOMIC DNA]</scope>
    <source>
        <strain evidence="9 10">D216</strain>
    </source>
</reference>
<evidence type="ECO:0000256" key="1">
    <source>
        <dbReference type="ARBA" id="ARBA00004141"/>
    </source>
</evidence>
<dbReference type="RefSeq" id="XP_030998047.1">
    <property type="nucleotide sequence ID" value="XM_031138344.1"/>
</dbReference>
<dbReference type="InterPro" id="IPR011701">
    <property type="entry name" value="MFS"/>
</dbReference>
<dbReference type="FunFam" id="1.20.1250.20:FF:000034">
    <property type="entry name" value="MFS general substrate transporter"/>
    <property type="match status" value="1"/>
</dbReference>
<dbReference type="Pfam" id="PF07690">
    <property type="entry name" value="MFS_1"/>
    <property type="match status" value="1"/>
</dbReference>
<keyword evidence="5 7" id="KW-0472">Membrane</keyword>
<dbReference type="PANTHER" id="PTHR43791">
    <property type="entry name" value="PERMEASE-RELATED"/>
    <property type="match status" value="1"/>
</dbReference>
<feature type="transmembrane region" description="Helical" evidence="7">
    <location>
        <begin position="135"/>
        <end position="155"/>
    </location>
</feature>
<feature type="domain" description="Major facilitator superfamily (MFS) profile" evidence="8">
    <location>
        <begin position="69"/>
        <end position="491"/>
    </location>
</feature>
<keyword evidence="3 7" id="KW-0812">Transmembrane</keyword>
<dbReference type="Gene3D" id="1.20.1250.20">
    <property type="entry name" value="MFS general substrate transporter like domains"/>
    <property type="match status" value="2"/>
</dbReference>
<keyword evidence="4 7" id="KW-1133">Transmembrane helix</keyword>
<accession>A0A507BAT4</accession>
<dbReference type="GO" id="GO:0016020">
    <property type="term" value="C:membrane"/>
    <property type="evidence" value="ECO:0007669"/>
    <property type="project" value="UniProtKB-SubCell"/>
</dbReference>
<dbReference type="FunFam" id="1.20.1250.20:FF:000013">
    <property type="entry name" value="MFS general substrate transporter"/>
    <property type="match status" value="1"/>
</dbReference>
<feature type="transmembrane region" description="Helical" evidence="7">
    <location>
        <begin position="398"/>
        <end position="418"/>
    </location>
</feature>
<evidence type="ECO:0000256" key="6">
    <source>
        <dbReference type="SAM" id="MobiDB-lite"/>
    </source>
</evidence>
<protein>
    <recommendedName>
        <fullName evidence="8">Major facilitator superfamily (MFS) profile domain-containing protein</fullName>
    </recommendedName>
</protein>
<proteinExistence type="predicted"/>
<sequence>MATLHKDQGEMDQIQPAPDAASMADEKVEKVVQIGEIRVLGLPPEDEEFYLNYPPEQRKKLVHRIDIRLAPMLAILYLISNLDRTNIGNAAIEGLSADLGLTGVQYNIALSILFITYVGFEIPSNIILKKFKRPSYYIGIIVTCWGIIMTLHGVVQGFGGLVAVRILLGLFEAGFFPGAIYICTQWYMPNEISTRIAYLYLTSALASAFSGLLAAAIASMDGVGGYEGWRWIFILEGLFTVLLGVSCFFFLIDSPRLSRWLSPGEIRYLEIQHFIKDGGQFGEKSSRTSWKAFRSVITDWKIYGTTALLFVNITAGYGVKLTMPSIIKGMGFKNKTAQLMTAPPYIAGAIATVLSSKLSDRFYKRMPFIVIPWMLFIIGYAVIMSFGAHTDQHVGPAYFAVFLVCIGLFPVNPAITSWTANNITPASKRAVGLAFYSGVGNIGGILGSFMFLTREAPAYPTGYGTSIGVLAVGILIGLGLEGAYWYLNKKKAQVPEEEIRARFTEQELSDLGDRSPLYKYTL</sequence>
<feature type="transmembrane region" description="Helical" evidence="7">
    <location>
        <begin position="339"/>
        <end position="356"/>
    </location>
</feature>
<evidence type="ECO:0000256" key="4">
    <source>
        <dbReference type="ARBA" id="ARBA00022989"/>
    </source>
</evidence>
<feature type="transmembrane region" description="Helical" evidence="7">
    <location>
        <begin position="463"/>
        <end position="487"/>
    </location>
</feature>
<evidence type="ECO:0000313" key="10">
    <source>
        <dbReference type="Proteomes" id="UP000319257"/>
    </source>
</evidence>
<feature type="transmembrane region" description="Helical" evidence="7">
    <location>
        <begin position="196"/>
        <end position="219"/>
    </location>
</feature>
<evidence type="ECO:0000313" key="9">
    <source>
        <dbReference type="EMBL" id="TPX16336.1"/>
    </source>
</evidence>
<evidence type="ECO:0000256" key="7">
    <source>
        <dbReference type="SAM" id="Phobius"/>
    </source>
</evidence>
<dbReference type="GeneID" id="41971432"/>
<dbReference type="Proteomes" id="UP000319257">
    <property type="component" value="Unassembled WGS sequence"/>
</dbReference>
<name>A0A507BAT4_9PEZI</name>
<evidence type="ECO:0000259" key="8">
    <source>
        <dbReference type="PROSITE" id="PS50850"/>
    </source>
</evidence>
<feature type="region of interest" description="Disordered" evidence="6">
    <location>
        <begin position="1"/>
        <end position="22"/>
    </location>
</feature>
<dbReference type="InParanoid" id="A0A507BAT4"/>
<evidence type="ECO:0000256" key="5">
    <source>
        <dbReference type="ARBA" id="ARBA00023136"/>
    </source>
</evidence>
<evidence type="ECO:0000256" key="3">
    <source>
        <dbReference type="ARBA" id="ARBA00022692"/>
    </source>
</evidence>
<dbReference type="InterPro" id="IPR036259">
    <property type="entry name" value="MFS_trans_sf"/>
</dbReference>
<dbReference type="InterPro" id="IPR020846">
    <property type="entry name" value="MFS_dom"/>
</dbReference>
<comment type="subcellular location">
    <subcellularLocation>
        <location evidence="1">Membrane</location>
        <topology evidence="1">Multi-pass membrane protein</topology>
    </subcellularLocation>
</comment>
<dbReference type="GO" id="GO:0022857">
    <property type="term" value="F:transmembrane transporter activity"/>
    <property type="evidence" value="ECO:0007669"/>
    <property type="project" value="InterPro"/>
</dbReference>
<feature type="transmembrane region" description="Helical" evidence="7">
    <location>
        <begin position="368"/>
        <end position="386"/>
    </location>
</feature>
<comment type="caution">
    <text evidence="9">The sequence shown here is derived from an EMBL/GenBank/DDBJ whole genome shotgun (WGS) entry which is preliminary data.</text>
</comment>
<keyword evidence="10" id="KW-1185">Reference proteome</keyword>
<dbReference type="AlphaFoldDB" id="A0A507BAT4"/>
<dbReference type="SUPFAM" id="SSF103473">
    <property type="entry name" value="MFS general substrate transporter"/>
    <property type="match status" value="1"/>
</dbReference>
<feature type="transmembrane region" description="Helical" evidence="7">
    <location>
        <begin position="300"/>
        <end position="319"/>
    </location>
</feature>
<dbReference type="PANTHER" id="PTHR43791:SF54">
    <property type="entry name" value="MAJOR FACILITATOR SUPERFAMILY (MFS) PROFILE DOMAIN-CONTAINING PROTEIN-RELATED"/>
    <property type="match status" value="1"/>
</dbReference>
<dbReference type="OrthoDB" id="2962993at2759"/>
<feature type="transmembrane region" description="Helical" evidence="7">
    <location>
        <begin position="104"/>
        <end position="123"/>
    </location>
</feature>
<organism evidence="9 10">
    <name type="scientific">Thyridium curvatum</name>
    <dbReference type="NCBI Taxonomy" id="1093900"/>
    <lineage>
        <taxon>Eukaryota</taxon>
        <taxon>Fungi</taxon>
        <taxon>Dikarya</taxon>
        <taxon>Ascomycota</taxon>
        <taxon>Pezizomycotina</taxon>
        <taxon>Sordariomycetes</taxon>
        <taxon>Sordariomycetidae</taxon>
        <taxon>Thyridiales</taxon>
        <taxon>Thyridiaceae</taxon>
        <taxon>Thyridium</taxon>
    </lineage>
</organism>
<keyword evidence="2" id="KW-0813">Transport</keyword>